<evidence type="ECO:0000256" key="2">
    <source>
        <dbReference type="ARBA" id="ARBA00022448"/>
    </source>
</evidence>
<feature type="transmembrane region" description="Helical" evidence="9">
    <location>
        <begin position="56"/>
        <end position="77"/>
    </location>
</feature>
<evidence type="ECO:0000256" key="7">
    <source>
        <dbReference type="ARBA" id="ARBA00023214"/>
    </source>
</evidence>
<dbReference type="GO" id="GO:0005886">
    <property type="term" value="C:plasma membrane"/>
    <property type="evidence" value="ECO:0007669"/>
    <property type="project" value="TreeGrafter"/>
</dbReference>
<accession>A0A2T9YJ67</accession>
<evidence type="ECO:0000256" key="6">
    <source>
        <dbReference type="ARBA" id="ARBA00023136"/>
    </source>
</evidence>
<dbReference type="SMART" id="SM00116">
    <property type="entry name" value="CBS"/>
    <property type="match status" value="1"/>
</dbReference>
<reference evidence="11 12" key="1">
    <citation type="journal article" date="2018" name="MBio">
        <title>Comparative Genomics Reveals the Core Gene Toolbox for the Fungus-Insect Symbiosis.</title>
        <authorList>
            <person name="Wang Y."/>
            <person name="Stata M."/>
            <person name="Wang W."/>
            <person name="Stajich J.E."/>
            <person name="White M.M."/>
            <person name="Moncalvo J.M."/>
        </authorList>
    </citation>
    <scope>NUCLEOTIDE SEQUENCE [LARGE SCALE GENOMIC DNA]</scope>
    <source>
        <strain evidence="11 12">SWE-8-4</strain>
    </source>
</reference>
<keyword evidence="6 9" id="KW-0472">Membrane</keyword>
<evidence type="ECO:0000313" key="12">
    <source>
        <dbReference type="Proteomes" id="UP000245383"/>
    </source>
</evidence>
<dbReference type="AlphaFoldDB" id="A0A2T9YJ67"/>
<evidence type="ECO:0000313" key="11">
    <source>
        <dbReference type="EMBL" id="PVU92324.1"/>
    </source>
</evidence>
<dbReference type="Gene3D" id="3.10.580.20">
    <property type="match status" value="1"/>
</dbReference>
<evidence type="ECO:0000259" key="10">
    <source>
        <dbReference type="PROSITE" id="PS51371"/>
    </source>
</evidence>
<dbReference type="InterPro" id="IPR001807">
    <property type="entry name" value="ClC"/>
</dbReference>
<keyword evidence="5 9" id="KW-0406">Ion transport</keyword>
<comment type="caution">
    <text evidence="9">Lacks conserved residue(s) required for the propagation of feature annotation.</text>
</comment>
<comment type="caution">
    <text evidence="11">The sequence shown here is derived from an EMBL/GenBank/DDBJ whole genome shotgun (WGS) entry which is preliminary data.</text>
</comment>
<dbReference type="GO" id="GO:0005769">
    <property type="term" value="C:early endosome"/>
    <property type="evidence" value="ECO:0007669"/>
    <property type="project" value="TreeGrafter"/>
</dbReference>
<dbReference type="GO" id="GO:0005247">
    <property type="term" value="F:voltage-gated chloride channel activity"/>
    <property type="evidence" value="ECO:0007669"/>
    <property type="project" value="TreeGrafter"/>
</dbReference>
<keyword evidence="3 9" id="KW-0812">Transmembrane</keyword>
<dbReference type="InterPro" id="IPR046342">
    <property type="entry name" value="CBS_dom_sf"/>
</dbReference>
<gene>
    <name evidence="11" type="ORF">BB561_003895</name>
</gene>
<dbReference type="Pfam" id="PF00571">
    <property type="entry name" value="CBS"/>
    <property type="match status" value="1"/>
</dbReference>
<feature type="transmembrane region" description="Helical" evidence="9">
    <location>
        <begin position="89"/>
        <end position="109"/>
    </location>
</feature>
<proteinExistence type="inferred from homology"/>
<dbReference type="PANTHER" id="PTHR45711:SF6">
    <property type="entry name" value="CHLORIDE CHANNEL PROTEIN"/>
    <property type="match status" value="1"/>
</dbReference>
<organism evidence="11 12">
    <name type="scientific">Smittium simulii</name>
    <dbReference type="NCBI Taxonomy" id="133385"/>
    <lineage>
        <taxon>Eukaryota</taxon>
        <taxon>Fungi</taxon>
        <taxon>Fungi incertae sedis</taxon>
        <taxon>Zoopagomycota</taxon>
        <taxon>Kickxellomycotina</taxon>
        <taxon>Harpellomycetes</taxon>
        <taxon>Harpellales</taxon>
        <taxon>Legeriomycetaceae</taxon>
        <taxon>Smittium</taxon>
    </lineage>
</organism>
<dbReference type="Pfam" id="PF00654">
    <property type="entry name" value="Voltage_CLC"/>
    <property type="match status" value="1"/>
</dbReference>
<protein>
    <recommendedName>
        <fullName evidence="9">Chloride channel protein</fullName>
    </recommendedName>
</protein>
<keyword evidence="7 9" id="KW-0868">Chloride</keyword>
<dbReference type="Gene3D" id="1.10.3080.10">
    <property type="entry name" value="Clc chloride channel"/>
    <property type="match status" value="1"/>
</dbReference>
<dbReference type="SUPFAM" id="SSF54631">
    <property type="entry name" value="CBS-domain pair"/>
    <property type="match status" value="1"/>
</dbReference>
<dbReference type="PANTHER" id="PTHR45711">
    <property type="entry name" value="CHLORIDE CHANNEL PROTEIN"/>
    <property type="match status" value="1"/>
</dbReference>
<name>A0A2T9YJ67_9FUNG</name>
<evidence type="ECO:0000256" key="3">
    <source>
        <dbReference type="ARBA" id="ARBA00022692"/>
    </source>
</evidence>
<keyword evidence="2 9" id="KW-0813">Transport</keyword>
<comment type="subcellular location">
    <subcellularLocation>
        <location evidence="1 9">Membrane</location>
        <topology evidence="1 9">Multi-pass membrane protein</topology>
    </subcellularLocation>
</comment>
<comment type="similarity">
    <text evidence="9">Belongs to the chloride channel (TC 2.A.49) family.</text>
</comment>
<dbReference type="SUPFAM" id="SSF81340">
    <property type="entry name" value="Clc chloride channel"/>
    <property type="match status" value="1"/>
</dbReference>
<evidence type="ECO:0000256" key="4">
    <source>
        <dbReference type="ARBA" id="ARBA00022989"/>
    </source>
</evidence>
<dbReference type="PRINTS" id="PR00762">
    <property type="entry name" value="CLCHANNEL"/>
</dbReference>
<dbReference type="PROSITE" id="PS51371">
    <property type="entry name" value="CBS"/>
    <property type="match status" value="1"/>
</dbReference>
<dbReference type="OrthoDB" id="431497at2759"/>
<dbReference type="InterPro" id="IPR000644">
    <property type="entry name" value="CBS_dom"/>
</dbReference>
<dbReference type="Proteomes" id="UP000245383">
    <property type="component" value="Unassembled WGS sequence"/>
</dbReference>
<keyword evidence="8" id="KW-0129">CBS domain</keyword>
<dbReference type="EMBL" id="MBFR01000166">
    <property type="protein sequence ID" value="PVU92324.1"/>
    <property type="molecule type" value="Genomic_DNA"/>
</dbReference>
<dbReference type="Gene3D" id="3.90.1280.20">
    <property type="match status" value="1"/>
</dbReference>
<keyword evidence="12" id="KW-1185">Reference proteome</keyword>
<evidence type="ECO:0000256" key="5">
    <source>
        <dbReference type="ARBA" id="ARBA00023065"/>
    </source>
</evidence>
<sequence length="517" mass="57295">MSEEPFGVNLDSETFLPLNDLSNRTDFNSTTNEGTVAAFASWFATGPLKRARYKDFSSIGVIGGIVGAIIIKLNSFFFSYRLRSRINKYARGEVVILALITATLCYGNVFTRSDSVTLVSNLFTECRTKDNTGLCETILTSISSEAAVPTGIFLPSMAVGASFGRAVGMIVQNLHRAHPNWPLFSSCLDDIKCVTPAVYALVGAAAVLSSTTGMRVSVVVVMFELTGALVYVLPLMIAVTVSSWVAKLISTQSIFESVIRLHEYPYLEKEREYQVIGTARGIMTPVHDLVFISSKNQTLQSLQALLYHTPNLKNINNLNNELRNRRNSISNYETIQFQGFPVVLSAESMLVLGYISNNDLKLGLEVALSSNTFTSSTSCYFGSATNFDENYSTSSEANNSFEYRRSVSNSKLHTKAIASTSFNENISDYYDFEESDSVYIDLRPYMDHSPITVSPETPINVVIEIFRHLGIRQVIVAKHRVLYGIITKKDILKCVNEMDKPNSYSPLSFIFPSLGRN</sequence>
<feature type="domain" description="CBS" evidence="10">
    <location>
        <begin position="446"/>
        <end position="505"/>
    </location>
</feature>
<evidence type="ECO:0000256" key="1">
    <source>
        <dbReference type="ARBA" id="ARBA00004141"/>
    </source>
</evidence>
<keyword evidence="4 9" id="KW-1133">Transmembrane helix</keyword>
<dbReference type="GO" id="GO:0005794">
    <property type="term" value="C:Golgi apparatus"/>
    <property type="evidence" value="ECO:0007669"/>
    <property type="project" value="TreeGrafter"/>
</dbReference>
<evidence type="ECO:0000256" key="9">
    <source>
        <dbReference type="RuleBase" id="RU361221"/>
    </source>
</evidence>
<dbReference type="STRING" id="133385.A0A2T9YJ67"/>
<evidence type="ECO:0000256" key="8">
    <source>
        <dbReference type="PROSITE-ProRule" id="PRU00703"/>
    </source>
</evidence>
<dbReference type="InterPro" id="IPR014743">
    <property type="entry name" value="Cl-channel_core"/>
</dbReference>